<evidence type="ECO:0000313" key="16">
    <source>
        <dbReference type="EMBL" id="TDG75302.1"/>
    </source>
</evidence>
<feature type="domain" description="HhH-GPD" evidence="15">
    <location>
        <begin position="44"/>
        <end position="195"/>
    </location>
</feature>
<reference evidence="16 17" key="1">
    <citation type="journal article" date="2019" name="Appl. Microbiol. Biotechnol.">
        <title>Uncovering carbohydrate metabolism through a genotype-phenotype association study of 56 lactic acid bacteria genomes.</title>
        <authorList>
            <person name="Buron-Moles G."/>
            <person name="Chailyan A."/>
            <person name="Dolejs I."/>
            <person name="Forster J."/>
            <person name="Miks M.H."/>
        </authorList>
    </citation>
    <scope>NUCLEOTIDE SEQUENCE [LARGE SCALE GENOMIC DNA]</scope>
    <source>
        <strain evidence="16 17">ATCC 4005</strain>
    </source>
</reference>
<proteinExistence type="inferred from homology"/>
<keyword evidence="9" id="KW-0378">Hydrolase</keyword>
<evidence type="ECO:0000256" key="12">
    <source>
        <dbReference type="ARBA" id="ARBA00023204"/>
    </source>
</evidence>
<dbReference type="InterPro" id="IPR005760">
    <property type="entry name" value="A/G_AdeGlyc_MutY"/>
</dbReference>
<comment type="cofactor">
    <cofactor evidence="14">
        <name>[4Fe-4S] cluster</name>
        <dbReference type="ChEBI" id="CHEBI:49883"/>
    </cofactor>
    <text evidence="14">Binds 1 [4Fe-4S] cluster.</text>
</comment>
<dbReference type="GO" id="GO:0000701">
    <property type="term" value="F:purine-specific mismatch base pair DNA N-glycosylase activity"/>
    <property type="evidence" value="ECO:0007669"/>
    <property type="project" value="UniProtKB-EC"/>
</dbReference>
<dbReference type="InterPro" id="IPR000445">
    <property type="entry name" value="HhH_motif"/>
</dbReference>
<dbReference type="SUPFAM" id="SSF55811">
    <property type="entry name" value="Nudix"/>
    <property type="match status" value="1"/>
</dbReference>
<comment type="similarity">
    <text evidence="3 14">Belongs to the Nth/MutY family.</text>
</comment>
<dbReference type="PANTHER" id="PTHR42944">
    <property type="entry name" value="ADENINE DNA GLYCOSYLASE"/>
    <property type="match status" value="1"/>
</dbReference>
<dbReference type="Proteomes" id="UP000295181">
    <property type="component" value="Unassembled WGS sequence"/>
</dbReference>
<sequence>MIKWSNKTIKAFQETLLAWYDQNKRDLPWRQDQDPYHVWVSEIMLQQTQVETVIPYYLRFMNEFPTIEDLAAAPEDKLMKAWEGLGYYSRARNLQKAAQQIVFDYQGQWPTTAKELQELSGIGPYTAGAIASIAFGQPVAAVDGNAFRVFARLLEIDDDVAKPHTRQVFEKIINPIVSKDRPGDFNQAIMDLGASYMTATNYDTSQSPVKDFNQSYLDGIEDHYPVKTKKKRPVRHDYFGVVIHSKAGYLFEKRPSHGILANFWMFPLFDRKNLTDDQLATESTLIDIIETRLKTDYQLSVALHPVSTPTVVHTFTHQQWKIKLLEGQIAEDIDLSYFPGKWIHSSEFDQMTFSKVQSKMWSAYQKAVKSTQSVEGSAVDQKTNR</sequence>
<evidence type="ECO:0000256" key="9">
    <source>
        <dbReference type="ARBA" id="ARBA00022801"/>
    </source>
</evidence>
<dbReference type="GeneID" id="72462176"/>
<comment type="function">
    <text evidence="2">Adenine glycosylase active on G-A mispairs. MutY also corrects error-prone DNA synthesis past GO lesions which are due to the oxidatively damaged form of guanine: 7,8-dihydro-8-oxoguanine (8-oxo-dGTP).</text>
</comment>
<dbReference type="RefSeq" id="WP_056938611.1">
    <property type="nucleotide sequence ID" value="NZ_AZDM01000001.1"/>
</dbReference>
<keyword evidence="8 14" id="KW-0227">DNA damage</keyword>
<dbReference type="GO" id="GO:0034039">
    <property type="term" value="F:8-oxo-7,8-dihydroguanine DNA N-glycosylase activity"/>
    <property type="evidence" value="ECO:0007669"/>
    <property type="project" value="TreeGrafter"/>
</dbReference>
<dbReference type="InterPro" id="IPR023170">
    <property type="entry name" value="HhH_base_excis_C"/>
</dbReference>
<dbReference type="Pfam" id="PF00633">
    <property type="entry name" value="HHH"/>
    <property type="match status" value="1"/>
</dbReference>
<dbReference type="NCBIfam" id="TIGR01084">
    <property type="entry name" value="mutY"/>
    <property type="match status" value="1"/>
</dbReference>
<keyword evidence="11" id="KW-0411">Iron-sulfur</keyword>
<dbReference type="InterPro" id="IPR011257">
    <property type="entry name" value="DNA_glycosylase"/>
</dbReference>
<comment type="catalytic activity">
    <reaction evidence="1 14">
        <text>Hydrolyzes free adenine bases from 7,8-dihydro-8-oxoguanine:adenine mismatched double-stranded DNA, leaving an apurinic site.</text>
        <dbReference type="EC" id="3.2.2.31"/>
    </reaction>
</comment>
<dbReference type="FunFam" id="1.10.340.30:FF:000002">
    <property type="entry name" value="Adenine DNA glycosylase"/>
    <property type="match status" value="1"/>
</dbReference>
<evidence type="ECO:0000256" key="3">
    <source>
        <dbReference type="ARBA" id="ARBA00008343"/>
    </source>
</evidence>
<keyword evidence="6" id="KW-0004">4Fe-4S</keyword>
<gene>
    <name evidence="16" type="ORF">C5L32_002376</name>
</gene>
<dbReference type="InterPro" id="IPR029119">
    <property type="entry name" value="MutY_C"/>
</dbReference>
<evidence type="ECO:0000256" key="2">
    <source>
        <dbReference type="ARBA" id="ARBA00002933"/>
    </source>
</evidence>
<evidence type="ECO:0000256" key="7">
    <source>
        <dbReference type="ARBA" id="ARBA00022723"/>
    </source>
</evidence>
<dbReference type="SMART" id="SM00478">
    <property type="entry name" value="ENDO3c"/>
    <property type="match status" value="1"/>
</dbReference>
<dbReference type="PANTHER" id="PTHR42944:SF1">
    <property type="entry name" value="ADENINE DNA GLYCOSYLASE"/>
    <property type="match status" value="1"/>
</dbReference>
<evidence type="ECO:0000256" key="14">
    <source>
        <dbReference type="RuleBase" id="RU365096"/>
    </source>
</evidence>
<dbReference type="Gene3D" id="1.10.340.30">
    <property type="entry name" value="Hypothetical protein, domain 2"/>
    <property type="match status" value="1"/>
</dbReference>
<keyword evidence="12" id="KW-0234">DNA repair</keyword>
<dbReference type="InterPro" id="IPR015797">
    <property type="entry name" value="NUDIX_hydrolase-like_dom_sf"/>
</dbReference>
<dbReference type="EMBL" id="PUFP01000066">
    <property type="protein sequence ID" value="TDG75302.1"/>
    <property type="molecule type" value="Genomic_DNA"/>
</dbReference>
<dbReference type="InterPro" id="IPR003265">
    <property type="entry name" value="HhH-GPD_domain"/>
</dbReference>
<dbReference type="GO" id="GO:0035485">
    <property type="term" value="F:adenine/guanine mispair binding"/>
    <property type="evidence" value="ECO:0007669"/>
    <property type="project" value="TreeGrafter"/>
</dbReference>
<dbReference type="GO" id="GO:0006284">
    <property type="term" value="P:base-excision repair"/>
    <property type="evidence" value="ECO:0007669"/>
    <property type="project" value="UniProtKB-UniRule"/>
</dbReference>
<dbReference type="Gene3D" id="1.10.1670.10">
    <property type="entry name" value="Helix-hairpin-Helix base-excision DNA repair enzymes (C-terminal)"/>
    <property type="match status" value="1"/>
</dbReference>
<dbReference type="CDD" id="cd00056">
    <property type="entry name" value="ENDO3c"/>
    <property type="match status" value="1"/>
</dbReference>
<evidence type="ECO:0000256" key="1">
    <source>
        <dbReference type="ARBA" id="ARBA00000843"/>
    </source>
</evidence>
<evidence type="ECO:0000256" key="5">
    <source>
        <dbReference type="ARBA" id="ARBA00022023"/>
    </source>
</evidence>
<accession>A0A4R5NKW7</accession>
<evidence type="ECO:0000256" key="6">
    <source>
        <dbReference type="ARBA" id="ARBA00022485"/>
    </source>
</evidence>
<evidence type="ECO:0000256" key="10">
    <source>
        <dbReference type="ARBA" id="ARBA00023004"/>
    </source>
</evidence>
<organism evidence="16 17">
    <name type="scientific">Lentilactobacillus buchneri DSM 20057</name>
    <dbReference type="NCBI Taxonomy" id="1423728"/>
    <lineage>
        <taxon>Bacteria</taxon>
        <taxon>Bacillati</taxon>
        <taxon>Bacillota</taxon>
        <taxon>Bacilli</taxon>
        <taxon>Lactobacillales</taxon>
        <taxon>Lactobacillaceae</taxon>
        <taxon>Lentilactobacillus</taxon>
    </lineage>
</organism>
<dbReference type="GO" id="GO:0046872">
    <property type="term" value="F:metal ion binding"/>
    <property type="evidence" value="ECO:0007669"/>
    <property type="project" value="UniProtKB-UniRule"/>
</dbReference>
<dbReference type="GO" id="GO:0051539">
    <property type="term" value="F:4 iron, 4 sulfur cluster binding"/>
    <property type="evidence" value="ECO:0007669"/>
    <property type="project" value="UniProtKB-UniRule"/>
</dbReference>
<evidence type="ECO:0000256" key="13">
    <source>
        <dbReference type="ARBA" id="ARBA00023295"/>
    </source>
</evidence>
<dbReference type="AlphaFoldDB" id="A0A4R5NKW7"/>
<dbReference type="GO" id="GO:0006298">
    <property type="term" value="P:mismatch repair"/>
    <property type="evidence" value="ECO:0007669"/>
    <property type="project" value="TreeGrafter"/>
</dbReference>
<dbReference type="EC" id="3.2.2.31" evidence="4 14"/>
<evidence type="ECO:0000313" key="17">
    <source>
        <dbReference type="Proteomes" id="UP000295181"/>
    </source>
</evidence>
<keyword evidence="13 14" id="KW-0326">Glycosidase</keyword>
<name>A0A4R5NKW7_LENBU</name>
<dbReference type="InterPro" id="IPR044298">
    <property type="entry name" value="MIG/MutY"/>
</dbReference>
<comment type="caution">
    <text evidence="16">The sequence shown here is derived from an EMBL/GenBank/DDBJ whole genome shotgun (WGS) entry which is preliminary data.</text>
</comment>
<dbReference type="CDD" id="cd03431">
    <property type="entry name" value="NUDIX_DNA_Glycosylase_C-MutY"/>
    <property type="match status" value="1"/>
</dbReference>
<evidence type="ECO:0000256" key="8">
    <source>
        <dbReference type="ARBA" id="ARBA00022763"/>
    </source>
</evidence>
<evidence type="ECO:0000256" key="4">
    <source>
        <dbReference type="ARBA" id="ARBA00012045"/>
    </source>
</evidence>
<dbReference type="Pfam" id="PF14815">
    <property type="entry name" value="NUDIX_4"/>
    <property type="match status" value="1"/>
</dbReference>
<keyword evidence="10 14" id="KW-0408">Iron</keyword>
<dbReference type="Gene3D" id="3.90.79.10">
    <property type="entry name" value="Nucleoside Triphosphate Pyrophosphohydrolase"/>
    <property type="match status" value="1"/>
</dbReference>
<evidence type="ECO:0000256" key="11">
    <source>
        <dbReference type="ARBA" id="ARBA00023014"/>
    </source>
</evidence>
<protein>
    <recommendedName>
        <fullName evidence="5 14">Adenine DNA glycosylase</fullName>
        <ecNumber evidence="4 14">3.2.2.31</ecNumber>
    </recommendedName>
</protein>
<dbReference type="SUPFAM" id="SSF48150">
    <property type="entry name" value="DNA-glycosylase"/>
    <property type="match status" value="1"/>
</dbReference>
<keyword evidence="7" id="KW-0479">Metal-binding</keyword>
<dbReference type="Pfam" id="PF00730">
    <property type="entry name" value="HhH-GPD"/>
    <property type="match status" value="1"/>
</dbReference>
<evidence type="ECO:0000259" key="15">
    <source>
        <dbReference type="SMART" id="SM00478"/>
    </source>
</evidence>
<dbReference type="GO" id="GO:0032357">
    <property type="term" value="F:oxidized purine DNA binding"/>
    <property type="evidence" value="ECO:0007669"/>
    <property type="project" value="TreeGrafter"/>
</dbReference>